<dbReference type="EMBL" id="CP012526">
    <property type="protein sequence ID" value="ALC45431.1"/>
    <property type="molecule type" value="Genomic_DNA"/>
</dbReference>
<protein>
    <submittedName>
        <fullName evidence="6">Pdf</fullName>
    </submittedName>
</protein>
<evidence type="ECO:0000256" key="4">
    <source>
        <dbReference type="ARBA" id="ARBA00022815"/>
    </source>
</evidence>
<dbReference type="InterPro" id="IPR009396">
    <property type="entry name" value="Pigment_DH"/>
</dbReference>
<dbReference type="GO" id="GO:0005179">
    <property type="term" value="F:hormone activity"/>
    <property type="evidence" value="ECO:0007669"/>
    <property type="project" value="InterPro"/>
</dbReference>
<dbReference type="GO" id="GO:0005576">
    <property type="term" value="C:extracellular region"/>
    <property type="evidence" value="ECO:0007669"/>
    <property type="project" value="UniProtKB-SubCell"/>
</dbReference>
<accession>A0A0M5JBY5</accession>
<organism evidence="6 7">
    <name type="scientific">Drosophila busckii</name>
    <name type="common">Fruit fly</name>
    <dbReference type="NCBI Taxonomy" id="30019"/>
    <lineage>
        <taxon>Eukaryota</taxon>
        <taxon>Metazoa</taxon>
        <taxon>Ecdysozoa</taxon>
        <taxon>Arthropoda</taxon>
        <taxon>Hexapoda</taxon>
        <taxon>Insecta</taxon>
        <taxon>Pterygota</taxon>
        <taxon>Neoptera</taxon>
        <taxon>Endopterygota</taxon>
        <taxon>Diptera</taxon>
        <taxon>Brachycera</taxon>
        <taxon>Muscomorpha</taxon>
        <taxon>Ephydroidea</taxon>
        <taxon>Drosophilidae</taxon>
        <taxon>Drosophila</taxon>
    </lineage>
</organism>
<keyword evidence="3" id="KW-0964">Secreted</keyword>
<dbReference type="OrthoDB" id="8178425at2759"/>
<name>A0A0M5JBY5_DROBS</name>
<comment type="similarity">
    <text evidence="2">Belongs to the arthropod PDH family.</text>
</comment>
<dbReference type="STRING" id="30019.A0A0M5JBY5"/>
<evidence type="ECO:0000256" key="3">
    <source>
        <dbReference type="ARBA" id="ARBA00022525"/>
    </source>
</evidence>
<comment type="subcellular location">
    <subcellularLocation>
        <location evidence="1">Secreted</location>
    </subcellularLocation>
</comment>
<dbReference type="GO" id="GO:0009416">
    <property type="term" value="P:response to light stimulus"/>
    <property type="evidence" value="ECO:0007669"/>
    <property type="project" value="InterPro"/>
</dbReference>
<dbReference type="AlphaFoldDB" id="A0A0M5JBY5"/>
<keyword evidence="5" id="KW-0732">Signal</keyword>
<evidence type="ECO:0000256" key="1">
    <source>
        <dbReference type="ARBA" id="ARBA00004613"/>
    </source>
</evidence>
<evidence type="ECO:0000313" key="6">
    <source>
        <dbReference type="EMBL" id="ALC45431.1"/>
    </source>
</evidence>
<keyword evidence="7" id="KW-1185">Reference proteome</keyword>
<feature type="signal peptide" evidence="5">
    <location>
        <begin position="1"/>
        <end position="24"/>
    </location>
</feature>
<dbReference type="Pfam" id="PF06324">
    <property type="entry name" value="Pigment_DH"/>
    <property type="match status" value="1"/>
</dbReference>
<evidence type="ECO:0000256" key="5">
    <source>
        <dbReference type="SAM" id="SignalP"/>
    </source>
</evidence>
<proteinExistence type="inferred from homology"/>
<sequence length="99" mass="11454">MDRNLLRLALLLMLSSMHISTLLADEERYMEKDFNRDLMDWLNNAARYAPIPVPASLCKYPYQMLNSLSMPLPMRLPKRNSELINSLLSLPKNMNEAGK</sequence>
<evidence type="ECO:0000256" key="2">
    <source>
        <dbReference type="ARBA" id="ARBA00010172"/>
    </source>
</evidence>
<feature type="chain" id="PRO_5005803681" evidence="5">
    <location>
        <begin position="25"/>
        <end position="99"/>
    </location>
</feature>
<evidence type="ECO:0000313" key="7">
    <source>
        <dbReference type="Proteomes" id="UP000494163"/>
    </source>
</evidence>
<dbReference type="Proteomes" id="UP000494163">
    <property type="component" value="Chromosome 3R"/>
</dbReference>
<keyword evidence="4" id="KW-0027">Amidation</keyword>
<gene>
    <name evidence="6" type="ORF">Dbus_chr3Rg181</name>
</gene>
<dbReference type="OMA" id="MPDEERY"/>
<reference evidence="6 7" key="1">
    <citation type="submission" date="2015-08" db="EMBL/GenBank/DDBJ databases">
        <title>Ancestral chromatin configuration constrains chromatin evolution on differentiating sex chromosomes in Drosophila.</title>
        <authorList>
            <person name="Zhou Q."/>
            <person name="Bachtrog D."/>
        </authorList>
    </citation>
    <scope>NUCLEOTIDE SEQUENCE [LARGE SCALE GENOMIC DNA]</scope>
    <source>
        <tissue evidence="6">Whole larvae</tissue>
    </source>
</reference>